<dbReference type="Gene3D" id="2.20.110.10">
    <property type="entry name" value="Histone H3 K4-specific methyltransferase SET7/9 N-terminal domain"/>
    <property type="match status" value="1"/>
</dbReference>
<accession>A0A1M6LVF6</accession>
<sequence>MFCKYCGKEVKEGWVKCPYCGKNIVQDSDKSNIDENDINELVNDKVMSFKHDISEEKNAKIEKISDAIIPVQPEYEIPIVSNGNRWKKIIMIPIYIIIGLLLLIGPFTATGAGTTKDVVIEVVQYYIAIGILFILPIMLITNFKGIRDRLPLYKNHKIGTTLLATIITYVCISIGLSLGFLVTDAMHTQTYSNEIKAQNAQKEQELADKEAEKQKAEEQEKVEKEKAAEEKAAKEKAAKEKAAEEKAAKEKAAEEKKAAEVKAVEEKRAAEAKAVEEKRAAEAKAAEEKKAAEAKAAEEKKVAEEKKKAEEEAARKETLATLPYLSLEYQKAYLEDNNIPVKTFSEISMIQDYCDAHKEDMIYLEEKDGFLSSKKYYEKSFEETDLVYIGQTKDDKPDGMGIITKMVDAQINNGELIISEYDGFFSKEENSYLLLKYIGKFSEGHYEGTGMSFATPVDEEFTSQDIHWEAFFQNQNNDMASSLLNSLNPCIYEGEFENGEYSGKGNQYGYGFLSVYLVDASTIRDFSVYTGEFKKGEKNGRGKYYENGWLRYDGDYKNSKYSGKGKSYYRSTNQVKYSGEWMNGEYNGEGTLYNENGGIEYSGEWKDGENGVVDALGN</sequence>
<evidence type="ECO:0000256" key="2">
    <source>
        <dbReference type="SAM" id="MobiDB-lite"/>
    </source>
</evidence>
<dbReference type="Pfam" id="PF02493">
    <property type="entry name" value="MORN"/>
    <property type="match status" value="5"/>
</dbReference>
<keyword evidence="3" id="KW-1133">Transmembrane helix</keyword>
<dbReference type="RefSeq" id="WP_073107025.1">
    <property type="nucleotide sequence ID" value="NZ_FQZY01000016.1"/>
</dbReference>
<evidence type="ECO:0000256" key="3">
    <source>
        <dbReference type="SAM" id="Phobius"/>
    </source>
</evidence>
<dbReference type="AlphaFoldDB" id="A0A1M6LVF6"/>
<dbReference type="SUPFAM" id="SSF82185">
    <property type="entry name" value="Histone H3 K4-specific methyltransferase SET7/9 N-terminal domain"/>
    <property type="match status" value="1"/>
</dbReference>
<dbReference type="PANTHER" id="PTHR23084:SF263">
    <property type="entry name" value="MORN REPEAT-CONTAINING PROTEIN 1"/>
    <property type="match status" value="1"/>
</dbReference>
<dbReference type="InterPro" id="IPR003409">
    <property type="entry name" value="MORN"/>
</dbReference>
<dbReference type="STRING" id="1121950.SAMN02745243_01276"/>
<name>A0A1M6LVF6_9FIRM</name>
<feature type="region of interest" description="Disordered" evidence="2">
    <location>
        <begin position="207"/>
        <end position="247"/>
    </location>
</feature>
<evidence type="ECO:0000256" key="1">
    <source>
        <dbReference type="ARBA" id="ARBA00022737"/>
    </source>
</evidence>
<evidence type="ECO:0000313" key="4">
    <source>
        <dbReference type="EMBL" id="SHJ75160.1"/>
    </source>
</evidence>
<dbReference type="OrthoDB" id="2004988at2"/>
<dbReference type="PANTHER" id="PTHR23084">
    <property type="entry name" value="PHOSPHATIDYLINOSITOL-4-PHOSPHATE 5-KINASE RELATED"/>
    <property type="match status" value="1"/>
</dbReference>
<feature type="transmembrane region" description="Helical" evidence="3">
    <location>
        <begin position="162"/>
        <end position="182"/>
    </location>
</feature>
<dbReference type="EMBL" id="FQZY01000016">
    <property type="protein sequence ID" value="SHJ75160.1"/>
    <property type="molecule type" value="Genomic_DNA"/>
</dbReference>
<organism evidence="4 5">
    <name type="scientific">Hespellia stercorisuis DSM 15480</name>
    <dbReference type="NCBI Taxonomy" id="1121950"/>
    <lineage>
        <taxon>Bacteria</taxon>
        <taxon>Bacillati</taxon>
        <taxon>Bacillota</taxon>
        <taxon>Clostridia</taxon>
        <taxon>Lachnospirales</taxon>
        <taxon>Lachnospiraceae</taxon>
        <taxon>Hespellia</taxon>
    </lineage>
</organism>
<keyword evidence="5" id="KW-1185">Reference proteome</keyword>
<dbReference type="Proteomes" id="UP000184301">
    <property type="component" value="Unassembled WGS sequence"/>
</dbReference>
<gene>
    <name evidence="4" type="ORF">SAMN02745243_01276</name>
</gene>
<proteinExistence type="predicted"/>
<keyword evidence="1" id="KW-0677">Repeat</keyword>
<evidence type="ECO:0000313" key="5">
    <source>
        <dbReference type="Proteomes" id="UP000184301"/>
    </source>
</evidence>
<keyword evidence="3" id="KW-0472">Membrane</keyword>
<reference evidence="4 5" key="1">
    <citation type="submission" date="2016-11" db="EMBL/GenBank/DDBJ databases">
        <authorList>
            <person name="Jaros S."/>
            <person name="Januszkiewicz K."/>
            <person name="Wedrychowicz H."/>
        </authorList>
    </citation>
    <scope>NUCLEOTIDE SEQUENCE [LARGE SCALE GENOMIC DNA]</scope>
    <source>
        <strain evidence="4 5">DSM 15480</strain>
    </source>
</reference>
<keyword evidence="3" id="KW-0812">Transmembrane</keyword>
<feature type="transmembrane region" description="Helical" evidence="3">
    <location>
        <begin position="89"/>
        <end position="110"/>
    </location>
</feature>
<protein>
    <submittedName>
        <fullName evidence="4">MORN repeat-containing protein</fullName>
    </submittedName>
</protein>
<dbReference type="SMART" id="SM00698">
    <property type="entry name" value="MORN"/>
    <property type="match status" value="5"/>
</dbReference>
<feature type="transmembrane region" description="Helical" evidence="3">
    <location>
        <begin position="122"/>
        <end position="141"/>
    </location>
</feature>